<protein>
    <submittedName>
        <fullName evidence="3">Methyltransferase domain-containing protein</fullName>
    </submittedName>
</protein>
<keyword evidence="1" id="KW-0808">Transferase</keyword>
<dbReference type="InterPro" id="IPR013216">
    <property type="entry name" value="Methyltransf_11"/>
</dbReference>
<evidence type="ECO:0000313" key="3">
    <source>
        <dbReference type="EMBL" id="MBH5338609.1"/>
    </source>
</evidence>
<evidence type="ECO:0000259" key="2">
    <source>
        <dbReference type="Pfam" id="PF08241"/>
    </source>
</evidence>
<dbReference type="PANTHER" id="PTHR44068:SF11">
    <property type="entry name" value="GERANYL DIPHOSPHATE 2-C-METHYLTRANSFERASE"/>
    <property type="match status" value="1"/>
</dbReference>
<keyword evidence="3" id="KW-0489">Methyltransferase</keyword>
<reference evidence="3 4" key="1">
    <citation type="submission" date="2020-09" db="EMBL/GenBank/DDBJ databases">
        <title>Biosynthesis of the nuclear factor of activated T cells inhibitor NFAT-133 and its congeners in Streptomyces pactum.</title>
        <authorList>
            <person name="Zhou W."/>
            <person name="Posri P."/>
            <person name="Abugrain M.E."/>
            <person name="Weisberg A.J."/>
            <person name="Chang J.H."/>
            <person name="Mahmud T."/>
        </authorList>
    </citation>
    <scope>NUCLEOTIDE SEQUENCE [LARGE SCALE GENOMIC DNA]</scope>
    <source>
        <strain evidence="3 4">ATCC 27456</strain>
    </source>
</reference>
<comment type="caution">
    <text evidence="3">The sequence shown here is derived from an EMBL/GenBank/DDBJ whole genome shotgun (WGS) entry which is preliminary data.</text>
</comment>
<dbReference type="RefSeq" id="WP_197992403.1">
    <property type="nucleotide sequence ID" value="NZ_JACYXC010000002.1"/>
</dbReference>
<feature type="domain" description="Methyltransferase type 11" evidence="2">
    <location>
        <begin position="84"/>
        <end position="184"/>
    </location>
</feature>
<proteinExistence type="predicted"/>
<dbReference type="Proteomes" id="UP000807371">
    <property type="component" value="Unassembled WGS sequence"/>
</dbReference>
<dbReference type="InterPro" id="IPR050447">
    <property type="entry name" value="Erg6_SMT_methyltransf"/>
</dbReference>
<sequence>MSSESIPPQVRRVYGPFDLSSIPAFAGGFINFGCWDGIDLDGPLTVADRVRSQQRMYQHVLTALTGPGWDAGSTGGARRERGVLEVGCGLGLGCALAVEEFGLPDVTGMDIHPEQLERAARANERLLGESPERLRFRQGAAEAMPFGDGRFGGVYSVEAVQHFRDLAAFGRECARVLAPGGRLAVAGFLTPHEDPGAPERLAAMLDSYADGLDVAHPLGALTGSLADAGLRAVRTESIGALVWPGWDRWLATSGYTTTWSRNFLTAYREGLLDYYLITAEAPAG</sequence>
<evidence type="ECO:0000256" key="1">
    <source>
        <dbReference type="ARBA" id="ARBA00022679"/>
    </source>
</evidence>
<dbReference type="EMBL" id="JACYXC010000002">
    <property type="protein sequence ID" value="MBH5338609.1"/>
    <property type="molecule type" value="Genomic_DNA"/>
</dbReference>
<keyword evidence="4" id="KW-1185">Reference proteome</keyword>
<organism evidence="3 4">
    <name type="scientific">Streptomyces pactum</name>
    <dbReference type="NCBI Taxonomy" id="68249"/>
    <lineage>
        <taxon>Bacteria</taxon>
        <taxon>Bacillati</taxon>
        <taxon>Actinomycetota</taxon>
        <taxon>Actinomycetes</taxon>
        <taxon>Kitasatosporales</taxon>
        <taxon>Streptomycetaceae</taxon>
        <taxon>Streptomyces</taxon>
    </lineage>
</organism>
<dbReference type="Pfam" id="PF08241">
    <property type="entry name" value="Methyltransf_11"/>
    <property type="match status" value="1"/>
</dbReference>
<evidence type="ECO:0000313" key="4">
    <source>
        <dbReference type="Proteomes" id="UP000807371"/>
    </source>
</evidence>
<gene>
    <name evidence="3" type="ORF">IHE55_29040</name>
</gene>
<dbReference type="CDD" id="cd02440">
    <property type="entry name" value="AdoMet_MTases"/>
    <property type="match status" value="1"/>
</dbReference>
<dbReference type="Gene3D" id="3.40.50.150">
    <property type="entry name" value="Vaccinia Virus protein VP39"/>
    <property type="match status" value="1"/>
</dbReference>
<name>A0ABS0NTS0_9ACTN</name>
<dbReference type="InterPro" id="IPR029063">
    <property type="entry name" value="SAM-dependent_MTases_sf"/>
</dbReference>
<accession>A0ABS0NTS0</accession>
<dbReference type="GO" id="GO:0032259">
    <property type="term" value="P:methylation"/>
    <property type="evidence" value="ECO:0007669"/>
    <property type="project" value="UniProtKB-KW"/>
</dbReference>
<dbReference type="SUPFAM" id="SSF53335">
    <property type="entry name" value="S-adenosyl-L-methionine-dependent methyltransferases"/>
    <property type="match status" value="1"/>
</dbReference>
<dbReference type="PANTHER" id="PTHR44068">
    <property type="entry name" value="ZGC:194242"/>
    <property type="match status" value="1"/>
</dbReference>
<dbReference type="GO" id="GO:0008168">
    <property type="term" value="F:methyltransferase activity"/>
    <property type="evidence" value="ECO:0007669"/>
    <property type="project" value="UniProtKB-KW"/>
</dbReference>